<dbReference type="InterPro" id="IPR002035">
    <property type="entry name" value="VWF_A"/>
</dbReference>
<dbReference type="AlphaFoldDB" id="A0A517T8X7"/>
<dbReference type="InterPro" id="IPR024163">
    <property type="entry name" value="Aerotolerance_reg_N"/>
</dbReference>
<protein>
    <recommendedName>
        <fullName evidence="6">VWFA domain-containing protein</fullName>
    </recommendedName>
</protein>
<reference evidence="4 5" key="1">
    <citation type="submission" date="2019-02" db="EMBL/GenBank/DDBJ databases">
        <title>Deep-cultivation of Planctomycetes and their phenomic and genomic characterization uncovers novel biology.</title>
        <authorList>
            <person name="Wiegand S."/>
            <person name="Jogler M."/>
            <person name="Boedeker C."/>
            <person name="Pinto D."/>
            <person name="Vollmers J."/>
            <person name="Rivas-Marin E."/>
            <person name="Kohn T."/>
            <person name="Peeters S.H."/>
            <person name="Heuer A."/>
            <person name="Rast P."/>
            <person name="Oberbeckmann S."/>
            <person name="Bunk B."/>
            <person name="Jeske O."/>
            <person name="Meyerdierks A."/>
            <person name="Storesund J.E."/>
            <person name="Kallscheuer N."/>
            <person name="Luecker S."/>
            <person name="Lage O.M."/>
            <person name="Pohl T."/>
            <person name="Merkel B.J."/>
            <person name="Hornburger P."/>
            <person name="Mueller R.-W."/>
            <person name="Bruemmer F."/>
            <person name="Labrenz M."/>
            <person name="Spormann A.M."/>
            <person name="Op den Camp H."/>
            <person name="Overmann J."/>
            <person name="Amann R."/>
            <person name="Jetten M.S.M."/>
            <person name="Mascher T."/>
            <person name="Medema M.H."/>
            <person name="Devos D.P."/>
            <person name="Kaster A.-K."/>
            <person name="Ovreas L."/>
            <person name="Rohde M."/>
            <person name="Galperin M.Y."/>
            <person name="Jogler C."/>
        </authorList>
    </citation>
    <scope>NUCLEOTIDE SEQUENCE [LARGE SCALE GENOMIC DNA]</scope>
    <source>
        <strain evidence="4 5">V22</strain>
    </source>
</reference>
<dbReference type="PANTHER" id="PTHR37464">
    <property type="entry name" value="BLL2463 PROTEIN"/>
    <property type="match status" value="1"/>
</dbReference>
<keyword evidence="5" id="KW-1185">Reference proteome</keyword>
<dbReference type="PANTHER" id="PTHR37464:SF1">
    <property type="entry name" value="BLL2463 PROTEIN"/>
    <property type="match status" value="1"/>
</dbReference>
<dbReference type="RefSeq" id="WP_197440065.1">
    <property type="nucleotide sequence ID" value="NZ_CP036316.1"/>
</dbReference>
<evidence type="ECO:0008006" key="6">
    <source>
        <dbReference type="Google" id="ProtNLM"/>
    </source>
</evidence>
<evidence type="ECO:0000256" key="1">
    <source>
        <dbReference type="SAM" id="Phobius"/>
    </source>
</evidence>
<feature type="domain" description="Aerotolerance regulator N-terminal" evidence="2">
    <location>
        <begin position="4"/>
        <end position="81"/>
    </location>
</feature>
<dbReference type="InterPro" id="IPR036465">
    <property type="entry name" value="vWFA_dom_sf"/>
</dbReference>
<accession>A0A517T8X7</accession>
<feature type="transmembrane region" description="Helical" evidence="1">
    <location>
        <begin position="598"/>
        <end position="617"/>
    </location>
</feature>
<dbReference type="Pfam" id="PF13519">
    <property type="entry name" value="VWA_2"/>
    <property type="match status" value="1"/>
</dbReference>
<dbReference type="Gene3D" id="3.40.50.410">
    <property type="entry name" value="von Willebrand factor, type A domain"/>
    <property type="match status" value="1"/>
</dbReference>
<proteinExistence type="predicted"/>
<dbReference type="EMBL" id="CP036316">
    <property type="protein sequence ID" value="QDT64808.1"/>
    <property type="molecule type" value="Genomic_DNA"/>
</dbReference>
<evidence type="ECO:0000259" key="2">
    <source>
        <dbReference type="Pfam" id="PF07584"/>
    </source>
</evidence>
<dbReference type="Proteomes" id="UP000319976">
    <property type="component" value="Chromosome"/>
</dbReference>
<dbReference type="Pfam" id="PF07584">
    <property type="entry name" value="BatA"/>
    <property type="match status" value="1"/>
</dbReference>
<keyword evidence="1" id="KW-0812">Transmembrane</keyword>
<organism evidence="4 5">
    <name type="scientific">Calycomorphotria hydatis</name>
    <dbReference type="NCBI Taxonomy" id="2528027"/>
    <lineage>
        <taxon>Bacteria</taxon>
        <taxon>Pseudomonadati</taxon>
        <taxon>Planctomycetota</taxon>
        <taxon>Planctomycetia</taxon>
        <taxon>Planctomycetales</taxon>
        <taxon>Planctomycetaceae</taxon>
        <taxon>Calycomorphotria</taxon>
    </lineage>
</organism>
<feature type="domain" description="VWFA" evidence="3">
    <location>
        <begin position="95"/>
        <end position="201"/>
    </location>
</feature>
<dbReference type="KEGG" id="chya:V22_20510"/>
<gene>
    <name evidence="4" type="ORF">V22_20510</name>
</gene>
<evidence type="ECO:0000259" key="3">
    <source>
        <dbReference type="Pfam" id="PF13519"/>
    </source>
</evidence>
<keyword evidence="1" id="KW-0472">Membrane</keyword>
<feature type="transmembrane region" description="Helical" evidence="1">
    <location>
        <begin position="62"/>
        <end position="83"/>
    </location>
</feature>
<name>A0A517T8X7_9PLAN</name>
<evidence type="ECO:0000313" key="5">
    <source>
        <dbReference type="Proteomes" id="UP000319976"/>
    </source>
</evidence>
<keyword evidence="1" id="KW-1133">Transmembrane helix</keyword>
<dbReference type="SUPFAM" id="SSF53300">
    <property type="entry name" value="vWA-like"/>
    <property type="match status" value="1"/>
</dbReference>
<feature type="transmembrane region" description="Helical" evidence="1">
    <location>
        <begin position="6"/>
        <end position="27"/>
    </location>
</feature>
<evidence type="ECO:0000313" key="4">
    <source>
        <dbReference type="EMBL" id="QDT64808.1"/>
    </source>
</evidence>
<sequence length="627" mass="69023">MSGLSFLAPLAGLLGLLAIPLIVFYFLKLRRPRMLVPSLVLWQQVINDRRVNSPFQKFKRNLLLLVQLLVLALIVFAAMQPVLNASSTATEAIPVIIDCSASMAALDGPNGKSRLEVVKEEVRELIDGLAEGQQMTLIASGNSGRQLTPFTDDKRSLRDALDQLKPQAVASDPTDALRMAVGISRTVGNASISSVKFFSDGNIPGQIAVDLPFELSIRKVPKGGSNVGITSFNARPAGQSAWDVFLEVSASTEKPRPCRVRILQGDEPVHVEPIAPSAESPERITFRVTVDKDALLTAELELNGFDALGWDDRAWLTLTPPRPMTVWCPSSLDSYRQALRPIEGVEVYPSDGPSPATFDVLISDQEADDPREARVRLLLGRVPDELRDLLKPKEGLTSAVDWLRGDPLLTYVQLADTQISGPWELKEGVDDGAFEELGYEPIVFGERAPLILKRREGRELSYHFLFHTDQSTLPYRVGFPIMVANVINLARVEAEQSQAIAIHTGVLPDIETSPGEQIVIQNPDGKSRTKTANEDGILTGVPATEVGVYEMKFSDSEKRLGVSLLSQAETSFETVDRLQFREVGVDVSEEALEVERPLWPILAGVAFVLLCGEWWLFHRRPWQRGGA</sequence>